<evidence type="ECO:0000313" key="3">
    <source>
        <dbReference type="EMBL" id="GAA5800925.1"/>
    </source>
</evidence>
<feature type="transmembrane region" description="Helical" evidence="2">
    <location>
        <begin position="315"/>
        <end position="339"/>
    </location>
</feature>
<keyword evidence="4" id="KW-1185">Reference proteome</keyword>
<keyword evidence="2" id="KW-0472">Membrane</keyword>
<evidence type="ECO:0000256" key="1">
    <source>
        <dbReference type="SAM" id="MobiDB-lite"/>
    </source>
</evidence>
<organism evidence="3 4">
    <name type="scientific">Helicostylum pulchrum</name>
    <dbReference type="NCBI Taxonomy" id="562976"/>
    <lineage>
        <taxon>Eukaryota</taxon>
        <taxon>Fungi</taxon>
        <taxon>Fungi incertae sedis</taxon>
        <taxon>Mucoromycota</taxon>
        <taxon>Mucoromycotina</taxon>
        <taxon>Mucoromycetes</taxon>
        <taxon>Mucorales</taxon>
        <taxon>Mucorineae</taxon>
        <taxon>Mucoraceae</taxon>
        <taxon>Helicostylum</taxon>
    </lineage>
</organism>
<proteinExistence type="predicted"/>
<feature type="region of interest" description="Disordered" evidence="1">
    <location>
        <begin position="68"/>
        <end position="96"/>
    </location>
</feature>
<dbReference type="Proteomes" id="UP001476247">
    <property type="component" value="Unassembled WGS sequence"/>
</dbReference>
<protein>
    <submittedName>
        <fullName evidence="3">Uncharacterized protein</fullName>
    </submittedName>
</protein>
<keyword evidence="2" id="KW-0812">Transmembrane</keyword>
<gene>
    <name evidence="3" type="ORF">HPULCUR_006364</name>
</gene>
<dbReference type="Gene3D" id="3.90.70.80">
    <property type="match status" value="1"/>
</dbReference>
<accession>A0ABP9Y1P7</accession>
<dbReference type="CDD" id="cd22744">
    <property type="entry name" value="OTU"/>
    <property type="match status" value="1"/>
</dbReference>
<comment type="caution">
    <text evidence="3">The sequence shown here is derived from an EMBL/GenBank/DDBJ whole genome shotgun (WGS) entry which is preliminary data.</text>
</comment>
<sequence>MRIRNRIVYGKHAAIKMSRKRTPVCPLVVTEDDHFEDIEETIDLTQKVSSSATDSISDTVNKGLCVSRKRKRSQGSYSSLLENKMRGDSSRPSLRQSDLSKLHSCIDKTNVTAMFDPIGDGNCGYRAISYLHYGNEDRYKEVKRDMLVGLEANKDKYVRFFGFDIASIEENIRSDMDESKKSMALWFCYPECIQVAVDTYDIPICFYGDATCTRRMNEAITMLPIRAPVKPKLKVMPYHIQNVGSAHWIAVQFGHRRMQYPDANNMYFHVHESYVELFKTTWDFFGQFPKHREGESFDAEKHELLTVGSSDEEQFFLNIHFFFLYFTNLFFTYTFYFYFKTSLSTFLGL</sequence>
<evidence type="ECO:0000256" key="2">
    <source>
        <dbReference type="SAM" id="Phobius"/>
    </source>
</evidence>
<keyword evidence="2" id="KW-1133">Transmembrane helix</keyword>
<dbReference type="EMBL" id="BAABUJ010000017">
    <property type="protein sequence ID" value="GAA5800925.1"/>
    <property type="molecule type" value="Genomic_DNA"/>
</dbReference>
<name>A0ABP9Y1P7_9FUNG</name>
<evidence type="ECO:0000313" key="4">
    <source>
        <dbReference type="Proteomes" id="UP001476247"/>
    </source>
</evidence>
<reference evidence="3 4" key="1">
    <citation type="submission" date="2024-04" db="EMBL/GenBank/DDBJ databases">
        <title>genome sequences of Mucor flavus KT1a and Helicostylum pulchrum KT1b strains isolation_sourced from the surface of a dry-aged beef.</title>
        <authorList>
            <person name="Toyotome T."/>
            <person name="Hosono M."/>
            <person name="Torimaru M."/>
            <person name="Fukuda K."/>
            <person name="Mikami N."/>
        </authorList>
    </citation>
    <scope>NUCLEOTIDE SEQUENCE [LARGE SCALE GENOMIC DNA]</scope>
    <source>
        <strain evidence="3 4">KT1b</strain>
    </source>
</reference>